<dbReference type="NCBIfam" id="TIGR00400">
    <property type="entry name" value="mgtE"/>
    <property type="match status" value="1"/>
</dbReference>
<dbReference type="RefSeq" id="WP_163764283.1">
    <property type="nucleotide sequence ID" value="NZ_JAAGYR010000007.1"/>
</dbReference>
<comment type="function">
    <text evidence="9">Acts as a magnesium transporter.</text>
</comment>
<keyword evidence="8" id="KW-0129">CBS domain</keyword>
<comment type="caution">
    <text evidence="9">Lacks conserved residue(s) required for the propagation of feature annotation.</text>
</comment>
<keyword evidence="5 9" id="KW-0460">Magnesium</keyword>
<evidence type="ECO:0000256" key="5">
    <source>
        <dbReference type="ARBA" id="ARBA00022842"/>
    </source>
</evidence>
<comment type="subunit">
    <text evidence="9">Homodimer.</text>
</comment>
<evidence type="ECO:0000256" key="6">
    <source>
        <dbReference type="ARBA" id="ARBA00022989"/>
    </source>
</evidence>
<evidence type="ECO:0000256" key="2">
    <source>
        <dbReference type="ARBA" id="ARBA00009749"/>
    </source>
</evidence>
<organism evidence="11 12">
    <name type="scientific">Pelistega ratti</name>
    <dbReference type="NCBI Taxonomy" id="2652177"/>
    <lineage>
        <taxon>Bacteria</taxon>
        <taxon>Pseudomonadati</taxon>
        <taxon>Pseudomonadota</taxon>
        <taxon>Betaproteobacteria</taxon>
        <taxon>Burkholderiales</taxon>
        <taxon>Alcaligenaceae</taxon>
        <taxon>Pelistega</taxon>
    </lineage>
</organism>
<evidence type="ECO:0000313" key="12">
    <source>
        <dbReference type="Proteomes" id="UP000477651"/>
    </source>
</evidence>
<dbReference type="Pfam" id="PF01769">
    <property type="entry name" value="MgtE"/>
    <property type="match status" value="1"/>
</dbReference>
<keyword evidence="9" id="KW-0479">Metal-binding</keyword>
<dbReference type="SMART" id="SM00924">
    <property type="entry name" value="MgtE_N"/>
    <property type="match status" value="1"/>
</dbReference>
<comment type="caution">
    <text evidence="11">The sequence shown here is derived from an EMBL/GenBank/DDBJ whole genome shotgun (WGS) entry which is preliminary data.</text>
</comment>
<reference evidence="11 12" key="1">
    <citation type="submission" date="2020-02" db="EMBL/GenBank/DDBJ databases">
        <title>Pelistega sp. NLN82 were isolated from wild rodents of the Hainan Island.</title>
        <authorList>
            <person name="Niu N."/>
            <person name="Zhou J."/>
        </authorList>
    </citation>
    <scope>NUCLEOTIDE SEQUENCE [LARGE SCALE GENOMIC DNA]</scope>
    <source>
        <strain evidence="11 12">NLN82</strain>
    </source>
</reference>
<proteinExistence type="inferred from homology"/>
<dbReference type="GO" id="GO:0046872">
    <property type="term" value="F:metal ion binding"/>
    <property type="evidence" value="ECO:0007669"/>
    <property type="project" value="UniProtKB-KW"/>
</dbReference>
<evidence type="ECO:0000256" key="4">
    <source>
        <dbReference type="ARBA" id="ARBA00022692"/>
    </source>
</evidence>
<dbReference type="SUPFAM" id="SSF54631">
    <property type="entry name" value="CBS-domain pair"/>
    <property type="match status" value="1"/>
</dbReference>
<dbReference type="PROSITE" id="PS51371">
    <property type="entry name" value="CBS"/>
    <property type="match status" value="2"/>
</dbReference>
<dbReference type="GO" id="GO:0015095">
    <property type="term" value="F:magnesium ion transmembrane transporter activity"/>
    <property type="evidence" value="ECO:0007669"/>
    <property type="project" value="UniProtKB-UniRule"/>
</dbReference>
<evidence type="ECO:0000256" key="3">
    <source>
        <dbReference type="ARBA" id="ARBA00022448"/>
    </source>
</evidence>
<dbReference type="InterPro" id="IPR000644">
    <property type="entry name" value="CBS_dom"/>
</dbReference>
<dbReference type="InterPro" id="IPR036739">
    <property type="entry name" value="SLC41_membr_dom_sf"/>
</dbReference>
<dbReference type="GO" id="GO:0005886">
    <property type="term" value="C:plasma membrane"/>
    <property type="evidence" value="ECO:0007669"/>
    <property type="project" value="UniProtKB-SubCell"/>
</dbReference>
<dbReference type="InterPro" id="IPR006667">
    <property type="entry name" value="SLC41_membr_dom"/>
</dbReference>
<keyword evidence="4 9" id="KW-0812">Transmembrane</keyword>
<dbReference type="InterPro" id="IPR006669">
    <property type="entry name" value="MgtE_transporter"/>
</dbReference>
<dbReference type="SUPFAM" id="SSF161093">
    <property type="entry name" value="MgtE membrane domain-like"/>
    <property type="match status" value="1"/>
</dbReference>
<dbReference type="Gene3D" id="1.10.357.20">
    <property type="entry name" value="SLC41 divalent cation transporters, integral membrane domain"/>
    <property type="match status" value="1"/>
</dbReference>
<sequence length="493" mass="54920">MSEFDHDQKVTPIQVPKRLDTEETQMVLEDIKALLKKYEDTESHLHHSEGSIEQEPLDKSLLKQQYDTELANYLLPLHPADIAYILESLPHEERLHVWELVNSKYDGDILLEVDDWVREDLIAAMNHADLLAATETLDADELADLAPDLPAEVVAEVQKGLTERERTQLLAAMGYREGSVGAMMDFEMVRVRDDITLEVVLRYLRRLEYMPDHTDQIFIIDRQEHLLGVLSLADLLINDPETNVSQLMKTEFFSLTPEEDDTVATSAFERYDLVSAPVVDEENRLIGRVTINAVVDVMQEDSQEQDLARAGLAEEDTFASVEQAVRNRTPWLLINLCTASTASYIASLFESTVDQIVILAFLMSIVAGIGGNSGNQTLTLVIRAMAMKRINIKSTLSMLKREAIVTVCVGLTGSILASLFAWLVSGSYKIAIVMVVAMICNMLIGALLGVIIPIVRHHFNKDPAVGSSVLLTFATDALGFFIFLGLSSLFLLS</sequence>
<name>A0A6L9Y5D4_9BURK</name>
<dbReference type="EMBL" id="JAAGYR010000007">
    <property type="protein sequence ID" value="NEN75670.1"/>
    <property type="molecule type" value="Genomic_DNA"/>
</dbReference>
<comment type="similarity">
    <text evidence="2 9">Belongs to the SLC41A transporter family.</text>
</comment>
<accession>A0A6L9Y5D4</accession>
<dbReference type="Gene3D" id="1.25.60.10">
    <property type="entry name" value="MgtE N-terminal domain-like"/>
    <property type="match status" value="1"/>
</dbReference>
<keyword evidence="7 9" id="KW-0472">Membrane</keyword>
<feature type="transmembrane region" description="Helical" evidence="9">
    <location>
        <begin position="355"/>
        <end position="382"/>
    </location>
</feature>
<dbReference type="Pfam" id="PF03448">
    <property type="entry name" value="MgtE_N"/>
    <property type="match status" value="1"/>
</dbReference>
<evidence type="ECO:0000313" key="11">
    <source>
        <dbReference type="EMBL" id="NEN75670.1"/>
    </source>
</evidence>
<dbReference type="Gene3D" id="3.10.580.10">
    <property type="entry name" value="CBS-domain"/>
    <property type="match status" value="1"/>
</dbReference>
<dbReference type="Proteomes" id="UP000477651">
    <property type="component" value="Unassembled WGS sequence"/>
</dbReference>
<dbReference type="SUPFAM" id="SSF158791">
    <property type="entry name" value="MgtE N-terminal domain-like"/>
    <property type="match status" value="1"/>
</dbReference>
<feature type="domain" description="CBS" evidence="10">
    <location>
        <begin position="184"/>
        <end position="245"/>
    </location>
</feature>
<dbReference type="PANTHER" id="PTHR43773:SF1">
    <property type="entry name" value="MAGNESIUM TRANSPORTER MGTE"/>
    <property type="match status" value="1"/>
</dbReference>
<dbReference type="AlphaFoldDB" id="A0A6L9Y5D4"/>
<dbReference type="CDD" id="cd04606">
    <property type="entry name" value="CBS_pair_Mg_transporter"/>
    <property type="match status" value="1"/>
</dbReference>
<keyword evidence="6 9" id="KW-1133">Transmembrane helix</keyword>
<dbReference type="InterPro" id="IPR006668">
    <property type="entry name" value="Mg_transptr_MgtE_intracell_dom"/>
</dbReference>
<feature type="transmembrane region" description="Helical" evidence="9">
    <location>
        <begin position="467"/>
        <end position="492"/>
    </location>
</feature>
<keyword evidence="12" id="KW-1185">Reference proteome</keyword>
<dbReference type="InterPro" id="IPR038076">
    <property type="entry name" value="MgtE_N_sf"/>
</dbReference>
<keyword evidence="9" id="KW-1003">Cell membrane</keyword>
<dbReference type="SMART" id="SM00116">
    <property type="entry name" value="CBS"/>
    <property type="match status" value="2"/>
</dbReference>
<comment type="subcellular location">
    <subcellularLocation>
        <location evidence="9">Cell membrane</location>
        <topology evidence="9">Multi-pass membrane protein</topology>
    </subcellularLocation>
    <subcellularLocation>
        <location evidence="1">Membrane</location>
        <topology evidence="1">Multi-pass membrane protein</topology>
    </subcellularLocation>
</comment>
<evidence type="ECO:0000256" key="1">
    <source>
        <dbReference type="ARBA" id="ARBA00004141"/>
    </source>
</evidence>
<dbReference type="PANTHER" id="PTHR43773">
    <property type="entry name" value="MAGNESIUM TRANSPORTER MGTE"/>
    <property type="match status" value="1"/>
</dbReference>
<evidence type="ECO:0000256" key="7">
    <source>
        <dbReference type="ARBA" id="ARBA00023136"/>
    </source>
</evidence>
<keyword evidence="3 9" id="KW-0813">Transport</keyword>
<protein>
    <recommendedName>
        <fullName evidence="9">Magnesium transporter MgtE</fullName>
    </recommendedName>
</protein>
<dbReference type="Pfam" id="PF00571">
    <property type="entry name" value="CBS"/>
    <property type="match status" value="2"/>
</dbReference>
<gene>
    <name evidence="11" type="primary">mgtE</name>
    <name evidence="11" type="ORF">F9B74_04920</name>
</gene>
<feature type="transmembrane region" description="Helical" evidence="9">
    <location>
        <begin position="430"/>
        <end position="455"/>
    </location>
</feature>
<feature type="transmembrane region" description="Helical" evidence="9">
    <location>
        <begin position="403"/>
        <end position="424"/>
    </location>
</feature>
<dbReference type="InterPro" id="IPR046342">
    <property type="entry name" value="CBS_dom_sf"/>
</dbReference>
<evidence type="ECO:0000256" key="9">
    <source>
        <dbReference type="RuleBase" id="RU362011"/>
    </source>
</evidence>
<evidence type="ECO:0000256" key="8">
    <source>
        <dbReference type="PROSITE-ProRule" id="PRU00703"/>
    </source>
</evidence>
<feature type="domain" description="CBS" evidence="10">
    <location>
        <begin position="248"/>
        <end position="307"/>
    </location>
</feature>
<evidence type="ECO:0000259" key="10">
    <source>
        <dbReference type="PROSITE" id="PS51371"/>
    </source>
</evidence>